<keyword evidence="5" id="KW-0597">Phosphoprotein</keyword>
<evidence type="ECO:0000256" key="2">
    <source>
        <dbReference type="ARBA" id="ARBA00004651"/>
    </source>
</evidence>
<reference evidence="13 14" key="1">
    <citation type="submission" date="2024-03" db="EMBL/GenBank/DDBJ databases">
        <title>Complete genome of BD2.</title>
        <authorList>
            <person name="Cao G."/>
        </authorList>
    </citation>
    <scope>NUCLEOTIDE SEQUENCE [LARGE SCALE GENOMIC DNA]</scope>
    <source>
        <strain evidence="13 14">BD2</strain>
    </source>
</reference>
<dbReference type="Gene3D" id="1.10.8.500">
    <property type="entry name" value="HAMP domain in histidine kinase"/>
    <property type="match status" value="1"/>
</dbReference>
<name>A0ABZ2RFI7_ECTME</name>
<evidence type="ECO:0000259" key="11">
    <source>
        <dbReference type="PROSITE" id="PS50109"/>
    </source>
</evidence>
<keyword evidence="6" id="KW-0808">Transferase</keyword>
<dbReference type="CDD" id="cd00082">
    <property type="entry name" value="HisKA"/>
    <property type="match status" value="1"/>
</dbReference>
<dbReference type="InterPro" id="IPR005467">
    <property type="entry name" value="His_kinase_dom"/>
</dbReference>
<dbReference type="Pfam" id="PF00512">
    <property type="entry name" value="HisKA"/>
    <property type="match status" value="1"/>
</dbReference>
<organism evidence="13 14">
    <name type="scientific">Ectopseudomonas mendocina</name>
    <name type="common">Pseudomonas mendocina</name>
    <dbReference type="NCBI Taxonomy" id="300"/>
    <lineage>
        <taxon>Bacteria</taxon>
        <taxon>Pseudomonadati</taxon>
        <taxon>Pseudomonadota</taxon>
        <taxon>Gammaproteobacteria</taxon>
        <taxon>Pseudomonadales</taxon>
        <taxon>Pseudomonadaceae</taxon>
        <taxon>Ectopseudomonas</taxon>
    </lineage>
</organism>
<proteinExistence type="predicted"/>
<dbReference type="SUPFAM" id="SSF47384">
    <property type="entry name" value="Homodimeric domain of signal transducing histidine kinase"/>
    <property type="match status" value="1"/>
</dbReference>
<evidence type="ECO:0000256" key="3">
    <source>
        <dbReference type="ARBA" id="ARBA00012438"/>
    </source>
</evidence>
<dbReference type="Proteomes" id="UP001476583">
    <property type="component" value="Chromosome"/>
</dbReference>
<gene>
    <name evidence="13" type="ORF">WG219_13555</name>
</gene>
<dbReference type="EC" id="2.7.13.3" evidence="3"/>
<dbReference type="Gene3D" id="1.10.287.130">
    <property type="match status" value="1"/>
</dbReference>
<dbReference type="PROSITE" id="PS50885">
    <property type="entry name" value="HAMP"/>
    <property type="match status" value="1"/>
</dbReference>
<dbReference type="InterPro" id="IPR004358">
    <property type="entry name" value="Sig_transdc_His_kin-like_C"/>
</dbReference>
<dbReference type="InterPro" id="IPR036097">
    <property type="entry name" value="HisK_dim/P_sf"/>
</dbReference>
<evidence type="ECO:0000256" key="4">
    <source>
        <dbReference type="ARBA" id="ARBA00022475"/>
    </source>
</evidence>
<dbReference type="InterPro" id="IPR031930">
    <property type="entry name" value="HK_sensor"/>
</dbReference>
<evidence type="ECO:0000256" key="1">
    <source>
        <dbReference type="ARBA" id="ARBA00000085"/>
    </source>
</evidence>
<keyword evidence="9" id="KW-0067">ATP-binding</keyword>
<dbReference type="SMART" id="SM00304">
    <property type="entry name" value="HAMP"/>
    <property type="match status" value="1"/>
</dbReference>
<dbReference type="Pfam" id="PF00672">
    <property type="entry name" value="HAMP"/>
    <property type="match status" value="1"/>
</dbReference>
<evidence type="ECO:0000256" key="10">
    <source>
        <dbReference type="SAM" id="Phobius"/>
    </source>
</evidence>
<evidence type="ECO:0000256" key="9">
    <source>
        <dbReference type="ARBA" id="ARBA00022840"/>
    </source>
</evidence>
<evidence type="ECO:0000256" key="5">
    <source>
        <dbReference type="ARBA" id="ARBA00022553"/>
    </source>
</evidence>
<keyword evidence="7" id="KW-0547">Nucleotide-binding</keyword>
<dbReference type="Pfam" id="PF02518">
    <property type="entry name" value="HATPase_c"/>
    <property type="match status" value="1"/>
</dbReference>
<evidence type="ECO:0000259" key="12">
    <source>
        <dbReference type="PROSITE" id="PS50885"/>
    </source>
</evidence>
<dbReference type="EMBL" id="CP148074">
    <property type="protein sequence ID" value="WXL24350.1"/>
    <property type="molecule type" value="Genomic_DNA"/>
</dbReference>
<accession>A0ABZ2RFI7</accession>
<keyword evidence="10" id="KW-0472">Membrane</keyword>
<dbReference type="PANTHER" id="PTHR44936">
    <property type="entry name" value="SENSOR PROTEIN CREC"/>
    <property type="match status" value="1"/>
</dbReference>
<feature type="transmembrane region" description="Helical" evidence="10">
    <location>
        <begin position="12"/>
        <end position="32"/>
    </location>
</feature>
<dbReference type="InterPro" id="IPR003594">
    <property type="entry name" value="HATPase_dom"/>
</dbReference>
<dbReference type="InterPro" id="IPR003660">
    <property type="entry name" value="HAMP_dom"/>
</dbReference>
<dbReference type="SMART" id="SM00388">
    <property type="entry name" value="HisKA"/>
    <property type="match status" value="1"/>
</dbReference>
<keyword evidence="8 13" id="KW-0418">Kinase</keyword>
<protein>
    <recommendedName>
        <fullName evidence="3">histidine kinase</fullName>
        <ecNumber evidence="3">2.7.13.3</ecNumber>
    </recommendedName>
</protein>
<dbReference type="PRINTS" id="PR00344">
    <property type="entry name" value="BCTRLSENSOR"/>
</dbReference>
<dbReference type="PANTHER" id="PTHR44936:SF10">
    <property type="entry name" value="SENSOR PROTEIN RSTB"/>
    <property type="match status" value="1"/>
</dbReference>
<feature type="domain" description="Histidine kinase" evidence="11">
    <location>
        <begin position="239"/>
        <end position="446"/>
    </location>
</feature>
<evidence type="ECO:0000256" key="8">
    <source>
        <dbReference type="ARBA" id="ARBA00022777"/>
    </source>
</evidence>
<dbReference type="Gene3D" id="3.30.565.10">
    <property type="entry name" value="Histidine kinase-like ATPase, C-terminal domain"/>
    <property type="match status" value="1"/>
</dbReference>
<comment type="catalytic activity">
    <reaction evidence="1">
        <text>ATP + protein L-histidine = ADP + protein N-phospho-L-histidine.</text>
        <dbReference type="EC" id="2.7.13.3"/>
    </reaction>
</comment>
<feature type="transmembrane region" description="Helical" evidence="10">
    <location>
        <begin position="157"/>
        <end position="178"/>
    </location>
</feature>
<comment type="subcellular location">
    <subcellularLocation>
        <location evidence="2">Cell membrane</location>
        <topology evidence="2">Multi-pass membrane protein</topology>
    </subcellularLocation>
</comment>
<dbReference type="GO" id="GO:0016301">
    <property type="term" value="F:kinase activity"/>
    <property type="evidence" value="ECO:0007669"/>
    <property type="project" value="UniProtKB-KW"/>
</dbReference>
<dbReference type="InterPro" id="IPR003661">
    <property type="entry name" value="HisK_dim/P_dom"/>
</dbReference>
<dbReference type="InterPro" id="IPR050980">
    <property type="entry name" value="2C_sensor_his_kinase"/>
</dbReference>
<keyword evidence="4" id="KW-1003">Cell membrane</keyword>
<dbReference type="SUPFAM" id="SSF55874">
    <property type="entry name" value="ATPase domain of HSP90 chaperone/DNA topoisomerase II/histidine kinase"/>
    <property type="match status" value="1"/>
</dbReference>
<dbReference type="PROSITE" id="PS50109">
    <property type="entry name" value="HIS_KIN"/>
    <property type="match status" value="1"/>
</dbReference>
<dbReference type="CDD" id="cd06225">
    <property type="entry name" value="HAMP"/>
    <property type="match status" value="1"/>
</dbReference>
<dbReference type="SUPFAM" id="SSF158472">
    <property type="entry name" value="HAMP domain-like"/>
    <property type="match status" value="1"/>
</dbReference>
<dbReference type="InterPro" id="IPR038428">
    <property type="entry name" value="HK_sensor_dom_sf"/>
</dbReference>
<dbReference type="InterPro" id="IPR036890">
    <property type="entry name" value="HATPase_C_sf"/>
</dbReference>
<evidence type="ECO:0000313" key="13">
    <source>
        <dbReference type="EMBL" id="WXL24350.1"/>
    </source>
</evidence>
<keyword evidence="14" id="KW-1185">Reference proteome</keyword>
<keyword evidence="10" id="KW-1133">Transmembrane helix</keyword>
<dbReference type="Gene3D" id="3.30.450.170">
    <property type="entry name" value="Two-component histidine kinase, sensor domain"/>
    <property type="match status" value="1"/>
</dbReference>
<dbReference type="SMART" id="SM00387">
    <property type="entry name" value="HATPase_c"/>
    <property type="match status" value="1"/>
</dbReference>
<feature type="domain" description="HAMP" evidence="12">
    <location>
        <begin position="176"/>
        <end position="231"/>
    </location>
</feature>
<evidence type="ECO:0000313" key="14">
    <source>
        <dbReference type="Proteomes" id="UP001476583"/>
    </source>
</evidence>
<keyword evidence="10" id="KW-0812">Transmembrane</keyword>
<dbReference type="Pfam" id="PF16750">
    <property type="entry name" value="HK_sensor"/>
    <property type="match status" value="1"/>
</dbReference>
<evidence type="ECO:0000256" key="6">
    <source>
        <dbReference type="ARBA" id="ARBA00022679"/>
    </source>
</evidence>
<sequence length="447" mass="50173">MNLPDRHSLFWKLVGVLGLFCLLLISLNVDLISRLNQANARLDDEAREVLLKYGSQANAAWRQGGQKGVHAFLEQLKATEHIWAVVVDESLRSLSSTALTKAERRRLNFVRELDGTVGRPGSEPVFSVPFASGNARLVIELPKRLDPRRHMPVWELIFHRLLPGVLAILLGLVIYRVLIGPLQILQRQANTLSSGNLSARAGSLVTARRDELGDLGRAFDHMAGRLESTVKFQRQLLHDLSHELRTPLSRLRVAAEGEQNIDALRRRMEQEVEGMEKLVADTLEFVWMGDEHLKLPLEPVNVSRLWDVVRENASFETGWSPDRMPCDLPADCQVLGYLNGLAQALENILRNAIRYSPEGAVVRLSGQREGDYWLLTIEDQGPGVPPENLEQIFQPFIRLSAARPGGDGFGLGLSIARRMIERQGGALWAENADSGLRLRFKLKVYYL</sequence>
<evidence type="ECO:0000256" key="7">
    <source>
        <dbReference type="ARBA" id="ARBA00022741"/>
    </source>
</evidence>